<evidence type="ECO:0000313" key="3">
    <source>
        <dbReference type="Proteomes" id="UP001596180"/>
    </source>
</evidence>
<evidence type="ECO:0000259" key="1">
    <source>
        <dbReference type="Pfam" id="PF24693"/>
    </source>
</evidence>
<keyword evidence="3" id="KW-1185">Reference proteome</keyword>
<reference evidence="3" key="1">
    <citation type="journal article" date="2019" name="Int. J. Syst. Evol. Microbiol.">
        <title>The Global Catalogue of Microorganisms (GCM) 10K type strain sequencing project: providing services to taxonomists for standard genome sequencing and annotation.</title>
        <authorList>
            <consortium name="The Broad Institute Genomics Platform"/>
            <consortium name="The Broad Institute Genome Sequencing Center for Infectious Disease"/>
            <person name="Wu L."/>
            <person name="Ma J."/>
        </authorList>
    </citation>
    <scope>NUCLEOTIDE SEQUENCE [LARGE SCALE GENOMIC DNA]</scope>
    <source>
        <strain evidence="3">JCM 10411</strain>
    </source>
</reference>
<dbReference type="Proteomes" id="UP001596180">
    <property type="component" value="Unassembled WGS sequence"/>
</dbReference>
<evidence type="ECO:0000313" key="2">
    <source>
        <dbReference type="EMBL" id="MFC5850281.1"/>
    </source>
</evidence>
<dbReference type="RefSeq" id="WP_381356342.1">
    <property type="nucleotide sequence ID" value="NZ_JBHSOA010000001.1"/>
</dbReference>
<proteinExistence type="predicted"/>
<sequence length="85" mass="9608">MTSPLAPDDHIGDREAFSAFLARLRADHAINSQQWENATLDRFLEALEAWVAASPGWHRNFGHDLPPEGDWTFFARALAAARIYE</sequence>
<protein>
    <recommendedName>
        <fullName evidence="1">DUF7660 domain-containing protein</fullName>
    </recommendedName>
</protein>
<dbReference type="Pfam" id="PF24693">
    <property type="entry name" value="DUF7660"/>
    <property type="match status" value="1"/>
</dbReference>
<dbReference type="EMBL" id="JBHSOA010000001">
    <property type="protein sequence ID" value="MFC5850281.1"/>
    <property type="molecule type" value="Genomic_DNA"/>
</dbReference>
<dbReference type="InterPro" id="IPR056077">
    <property type="entry name" value="DUF7660"/>
</dbReference>
<name>A0ABW1DRJ9_9ACTN</name>
<accession>A0ABW1DRJ9</accession>
<comment type="caution">
    <text evidence="2">The sequence shown here is derived from an EMBL/GenBank/DDBJ whole genome shotgun (WGS) entry which is preliminary data.</text>
</comment>
<organism evidence="2 3">
    <name type="scientific">Streptomyces chlorus</name>
    <dbReference type="NCBI Taxonomy" id="887452"/>
    <lineage>
        <taxon>Bacteria</taxon>
        <taxon>Bacillati</taxon>
        <taxon>Actinomycetota</taxon>
        <taxon>Actinomycetes</taxon>
        <taxon>Kitasatosporales</taxon>
        <taxon>Streptomycetaceae</taxon>
        <taxon>Streptomyces</taxon>
    </lineage>
</organism>
<feature type="domain" description="DUF7660" evidence="1">
    <location>
        <begin position="14"/>
        <end position="85"/>
    </location>
</feature>
<gene>
    <name evidence="2" type="ORF">ACFPZI_00020</name>
</gene>